<reference evidence="2" key="1">
    <citation type="journal article" date="2019" name="Int. J. Syst. Evol. Microbiol.">
        <title>The Global Catalogue of Microorganisms (GCM) 10K type strain sequencing project: providing services to taxonomists for standard genome sequencing and annotation.</title>
        <authorList>
            <consortium name="The Broad Institute Genomics Platform"/>
            <consortium name="The Broad Institute Genome Sequencing Center for Infectious Disease"/>
            <person name="Wu L."/>
            <person name="Ma J."/>
        </authorList>
    </citation>
    <scope>NUCLEOTIDE SEQUENCE [LARGE SCALE GENOMIC DNA]</scope>
    <source>
        <strain evidence="2">JCM 18200</strain>
    </source>
</reference>
<evidence type="ECO:0008006" key="3">
    <source>
        <dbReference type="Google" id="ProtNLM"/>
    </source>
</evidence>
<keyword evidence="2" id="KW-1185">Reference proteome</keyword>
<dbReference type="Proteomes" id="UP001501411">
    <property type="component" value="Unassembled WGS sequence"/>
</dbReference>
<protein>
    <recommendedName>
        <fullName evidence="3">Phage protein</fullName>
    </recommendedName>
</protein>
<dbReference type="EMBL" id="BAABIQ010000001">
    <property type="protein sequence ID" value="GAA4778537.1"/>
    <property type="molecule type" value="Genomic_DNA"/>
</dbReference>
<evidence type="ECO:0000313" key="2">
    <source>
        <dbReference type="Proteomes" id="UP001501411"/>
    </source>
</evidence>
<accession>A0ABP9AD75</accession>
<proteinExistence type="predicted"/>
<evidence type="ECO:0000313" key="1">
    <source>
        <dbReference type="EMBL" id="GAA4778537.1"/>
    </source>
</evidence>
<gene>
    <name evidence="1" type="ORF">GCM10023231_01390</name>
</gene>
<sequence>MLNEYSIGNQPIHTLEGMKKDRDFWKEEYTKQYQENQWLKEEIEALKKQKK</sequence>
<organism evidence="1 2">
    <name type="scientific">Olivibacter ginsenosidimutans</name>
    <dbReference type="NCBI Taxonomy" id="1176537"/>
    <lineage>
        <taxon>Bacteria</taxon>
        <taxon>Pseudomonadati</taxon>
        <taxon>Bacteroidota</taxon>
        <taxon>Sphingobacteriia</taxon>
        <taxon>Sphingobacteriales</taxon>
        <taxon>Sphingobacteriaceae</taxon>
        <taxon>Olivibacter</taxon>
    </lineage>
</organism>
<name>A0ABP9AD75_9SPHI</name>
<comment type="caution">
    <text evidence="1">The sequence shown here is derived from an EMBL/GenBank/DDBJ whole genome shotgun (WGS) entry which is preliminary data.</text>
</comment>